<protein>
    <submittedName>
        <fullName evidence="1">Uncharacterized protein</fullName>
    </submittedName>
</protein>
<dbReference type="RefSeq" id="WP_129428239.1">
    <property type="nucleotide sequence ID" value="NZ_SDWV01000021.1"/>
</dbReference>
<dbReference type="EMBL" id="SDWV01000021">
    <property type="protein sequence ID" value="RYC05748.1"/>
    <property type="molecule type" value="Genomic_DNA"/>
</dbReference>
<keyword evidence="2" id="KW-1185">Reference proteome</keyword>
<organism evidence="1 2">
    <name type="scientific">Nocardioides zhouii</name>
    <dbReference type="NCBI Taxonomy" id="1168729"/>
    <lineage>
        <taxon>Bacteria</taxon>
        <taxon>Bacillati</taxon>
        <taxon>Actinomycetota</taxon>
        <taxon>Actinomycetes</taxon>
        <taxon>Propionibacteriales</taxon>
        <taxon>Nocardioidaceae</taxon>
        <taxon>Nocardioides</taxon>
    </lineage>
</organism>
<sequence>MTKKRALREQIRASVANNSPVTIPVPGGEIVLTPKRDGTFVAEVRKDVNYSLTLDDVNEAEEFIRAYSGE</sequence>
<reference evidence="1 2" key="1">
    <citation type="submission" date="2019-01" db="EMBL/GenBank/DDBJ databases">
        <title>Novel species of Nocardioides.</title>
        <authorList>
            <person name="Liu Q."/>
            <person name="X Y.-H."/>
        </authorList>
    </citation>
    <scope>NUCLEOTIDE SEQUENCE [LARGE SCALE GENOMIC DNA]</scope>
    <source>
        <strain evidence="1 2">HLT2-9</strain>
    </source>
</reference>
<evidence type="ECO:0000313" key="1">
    <source>
        <dbReference type="EMBL" id="RYC05748.1"/>
    </source>
</evidence>
<dbReference type="Proteomes" id="UP000291101">
    <property type="component" value="Unassembled WGS sequence"/>
</dbReference>
<comment type="caution">
    <text evidence="1">The sequence shown here is derived from an EMBL/GenBank/DDBJ whole genome shotgun (WGS) entry which is preliminary data.</text>
</comment>
<evidence type="ECO:0000313" key="2">
    <source>
        <dbReference type="Proteomes" id="UP000291101"/>
    </source>
</evidence>
<proteinExistence type="predicted"/>
<name>A0A4Q2SNU2_9ACTN</name>
<gene>
    <name evidence="1" type="ORF">EUA94_17770</name>
</gene>
<accession>A0A4Q2SNU2</accession>
<dbReference type="AlphaFoldDB" id="A0A4Q2SNU2"/>